<sequence>MRIFADPAELKAAKGEHLGHTEWRTITQQQVDLFADATDDHQWIHVDAEAAESGPFGGTIAHGFLTLSLLPSFMRELYRVDGLKMAVNYGLNKVRFPAPVPVGGRIRAGAEILDVKGTPSGTLSTIRVTIEIEGSDKPACVAEMLSLAVPAESPADAP</sequence>
<dbReference type="RefSeq" id="WP_093258534.1">
    <property type="nucleotide sequence ID" value="NZ_FNKK01000002.1"/>
</dbReference>
<organism evidence="3 4">
    <name type="scientific">Thermostaphylospora chromogena</name>
    <dbReference type="NCBI Taxonomy" id="35622"/>
    <lineage>
        <taxon>Bacteria</taxon>
        <taxon>Bacillati</taxon>
        <taxon>Actinomycetota</taxon>
        <taxon>Actinomycetes</taxon>
        <taxon>Streptosporangiales</taxon>
        <taxon>Thermomonosporaceae</taxon>
        <taxon>Thermostaphylospora</taxon>
    </lineage>
</organism>
<evidence type="ECO:0000259" key="2">
    <source>
        <dbReference type="Pfam" id="PF01575"/>
    </source>
</evidence>
<dbReference type="InterPro" id="IPR029069">
    <property type="entry name" value="HotDog_dom_sf"/>
</dbReference>
<reference evidence="3 4" key="1">
    <citation type="submission" date="2016-10" db="EMBL/GenBank/DDBJ databases">
        <authorList>
            <person name="de Groot N.N."/>
        </authorList>
    </citation>
    <scope>NUCLEOTIDE SEQUENCE [LARGE SCALE GENOMIC DNA]</scope>
    <source>
        <strain evidence="3 4">DSM 43794</strain>
    </source>
</reference>
<protein>
    <submittedName>
        <fullName evidence="3">Acyl dehydratase</fullName>
    </submittedName>
</protein>
<dbReference type="InterPro" id="IPR039375">
    <property type="entry name" value="NodN-like"/>
</dbReference>
<dbReference type="PANTHER" id="PTHR42993">
    <property type="entry name" value="MAOC-LIKE DEHYDRATASE DOMAIN-CONTAINING PROTEIN"/>
    <property type="match status" value="1"/>
</dbReference>
<dbReference type="CDD" id="cd03450">
    <property type="entry name" value="NodN"/>
    <property type="match status" value="1"/>
</dbReference>
<dbReference type="OrthoDB" id="9801735at2"/>
<dbReference type="Proteomes" id="UP000217103">
    <property type="component" value="Unassembled WGS sequence"/>
</dbReference>
<evidence type="ECO:0000313" key="4">
    <source>
        <dbReference type="Proteomes" id="UP000217103"/>
    </source>
</evidence>
<dbReference type="SUPFAM" id="SSF54637">
    <property type="entry name" value="Thioesterase/thiol ester dehydrase-isomerase"/>
    <property type="match status" value="1"/>
</dbReference>
<evidence type="ECO:0000256" key="1">
    <source>
        <dbReference type="ARBA" id="ARBA00005254"/>
    </source>
</evidence>
<evidence type="ECO:0000313" key="3">
    <source>
        <dbReference type="EMBL" id="SDQ69127.1"/>
    </source>
</evidence>
<dbReference type="PANTHER" id="PTHR42993:SF1">
    <property type="entry name" value="MAOC-LIKE DEHYDRATASE DOMAIN-CONTAINING PROTEIN"/>
    <property type="match status" value="1"/>
</dbReference>
<accession>A0A1H1CXV6</accession>
<keyword evidence="4" id="KW-1185">Reference proteome</keyword>
<proteinExistence type="inferred from homology"/>
<dbReference type="STRING" id="35622.SAMN04489764_1713"/>
<name>A0A1H1CXV6_9ACTN</name>
<dbReference type="EMBL" id="FNKK01000002">
    <property type="protein sequence ID" value="SDQ69127.1"/>
    <property type="molecule type" value="Genomic_DNA"/>
</dbReference>
<dbReference type="AlphaFoldDB" id="A0A1H1CXV6"/>
<feature type="domain" description="MaoC-like" evidence="2">
    <location>
        <begin position="13"/>
        <end position="116"/>
    </location>
</feature>
<comment type="similarity">
    <text evidence="1">Belongs to the enoyl-CoA hydratase/isomerase family.</text>
</comment>
<dbReference type="InterPro" id="IPR002539">
    <property type="entry name" value="MaoC-like_dom"/>
</dbReference>
<gene>
    <name evidence="3" type="ORF">SAMN04489764_1713</name>
</gene>
<dbReference type="Gene3D" id="3.10.129.10">
    <property type="entry name" value="Hotdog Thioesterase"/>
    <property type="match status" value="1"/>
</dbReference>
<dbReference type="Pfam" id="PF01575">
    <property type="entry name" value="MaoC_dehydratas"/>
    <property type="match status" value="1"/>
</dbReference>